<sequence length="187" mass="20204">MKCHIFKSIAVVVAALSTCISLVSTAQASEIVDNGPSVVESNVSDANIDNYAKRLEIIFSRYLKFNKINKKWTITQAGEFSHVPKEVLENLIHKLNANASVDKISSNDNHAVRSKDYAKCVLETTGLSSLIGIFHGALTKLLENQLWKQAAMYILKAVGPAAFRGGAVALAASLAASAIWCATPWSK</sequence>
<dbReference type="Proteomes" id="UP000236146">
    <property type="component" value="Unassembled WGS sequence"/>
</dbReference>
<feature type="signal peptide" evidence="1">
    <location>
        <begin position="1"/>
        <end position="28"/>
    </location>
</feature>
<reference evidence="2 3" key="1">
    <citation type="submission" date="2016-10" db="EMBL/GenBank/DDBJ databases">
        <authorList>
            <person name="Varghese N."/>
        </authorList>
    </citation>
    <scope>NUCLEOTIDE SEQUENCE [LARGE SCALE GENOMIC DNA]</scope>
    <source>
        <strain evidence="2 3">KA00225</strain>
    </source>
</reference>
<evidence type="ECO:0000256" key="1">
    <source>
        <dbReference type="SAM" id="SignalP"/>
    </source>
</evidence>
<dbReference type="OrthoDB" id="3243142at2"/>
<accession>A0A2K1STY9</accession>
<organism evidence="2 3">
    <name type="scientific">Gardnerella vaginalis</name>
    <dbReference type="NCBI Taxonomy" id="2702"/>
    <lineage>
        <taxon>Bacteria</taxon>
        <taxon>Bacillati</taxon>
        <taxon>Actinomycetota</taxon>
        <taxon>Actinomycetes</taxon>
        <taxon>Bifidobacteriales</taxon>
        <taxon>Bifidobacteriaceae</taxon>
        <taxon>Gardnerella</taxon>
    </lineage>
</organism>
<keyword evidence="1" id="KW-0732">Signal</keyword>
<comment type="caution">
    <text evidence="2">The sequence shown here is derived from an EMBL/GenBank/DDBJ whole genome shotgun (WGS) entry which is preliminary data.</text>
</comment>
<name>A0A2K1STY9_GARVA</name>
<protein>
    <submittedName>
        <fullName evidence="2">Uncharacterized protein</fullName>
    </submittedName>
</protein>
<evidence type="ECO:0000313" key="3">
    <source>
        <dbReference type="Proteomes" id="UP000236146"/>
    </source>
</evidence>
<proteinExistence type="predicted"/>
<gene>
    <name evidence="2" type="ORF">BFS05_05305</name>
</gene>
<dbReference type="AlphaFoldDB" id="A0A2K1STY9"/>
<feature type="chain" id="PRO_5014320161" evidence="1">
    <location>
        <begin position="29"/>
        <end position="187"/>
    </location>
</feature>
<dbReference type="EMBL" id="MNLH01000005">
    <property type="protein sequence ID" value="PNS43010.1"/>
    <property type="molecule type" value="Genomic_DNA"/>
</dbReference>
<evidence type="ECO:0000313" key="2">
    <source>
        <dbReference type="EMBL" id="PNS43010.1"/>
    </source>
</evidence>
<dbReference type="RefSeq" id="WP_103014073.1">
    <property type="nucleotide sequence ID" value="NZ_MNLH01000005.1"/>
</dbReference>